<evidence type="ECO:0000259" key="9">
    <source>
        <dbReference type="Pfam" id="PF07669"/>
    </source>
</evidence>
<evidence type="ECO:0000259" key="10">
    <source>
        <dbReference type="Pfam" id="PF12950"/>
    </source>
</evidence>
<reference evidence="11 12" key="1">
    <citation type="submission" date="2018-03" db="EMBL/GenBank/DDBJ databases">
        <title>Genomic Encyclopedia of Archaeal and Bacterial Type Strains, Phase II (KMG-II): from individual species to whole genera.</title>
        <authorList>
            <person name="Goeker M."/>
        </authorList>
    </citation>
    <scope>NUCLEOTIDE SEQUENCE [LARGE SCALE GENOMIC DNA]</scope>
    <source>
        <strain evidence="11 12">DSM 28057</strain>
    </source>
</reference>
<evidence type="ECO:0000256" key="7">
    <source>
        <dbReference type="ARBA" id="ARBA00047942"/>
    </source>
</evidence>
<dbReference type="InterPro" id="IPR050953">
    <property type="entry name" value="N4_N6_ade-DNA_methylase"/>
</dbReference>
<keyword evidence="8" id="KW-0175">Coiled coil</keyword>
<dbReference type="GO" id="GO:0003677">
    <property type="term" value="F:DNA binding"/>
    <property type="evidence" value="ECO:0007669"/>
    <property type="project" value="UniProtKB-KW"/>
</dbReference>
<dbReference type="GO" id="GO:0004519">
    <property type="term" value="F:endonuclease activity"/>
    <property type="evidence" value="ECO:0007669"/>
    <property type="project" value="UniProtKB-KW"/>
</dbReference>
<dbReference type="OrthoDB" id="32195at2"/>
<evidence type="ECO:0000256" key="2">
    <source>
        <dbReference type="ARBA" id="ARBA00022603"/>
    </source>
</evidence>
<evidence type="ECO:0000256" key="3">
    <source>
        <dbReference type="ARBA" id="ARBA00022679"/>
    </source>
</evidence>
<dbReference type="SUPFAM" id="SSF53335">
    <property type="entry name" value="S-adenosyl-L-methionine-dependent methyltransferases"/>
    <property type="match status" value="1"/>
</dbReference>
<dbReference type="PANTHER" id="PTHR33841">
    <property type="entry name" value="DNA METHYLTRANSFERASE YEEA-RELATED"/>
    <property type="match status" value="1"/>
</dbReference>
<evidence type="ECO:0000256" key="1">
    <source>
        <dbReference type="ARBA" id="ARBA00011900"/>
    </source>
</evidence>
<name>A0A2P8EAA3_9BACT</name>
<dbReference type="InterPro" id="IPR025931">
    <property type="entry name" value="TaqI_C"/>
</dbReference>
<dbReference type="EMBL" id="PYGF01000002">
    <property type="protein sequence ID" value="PSL06402.1"/>
    <property type="molecule type" value="Genomic_DNA"/>
</dbReference>
<feature type="coiled-coil region" evidence="8">
    <location>
        <begin position="974"/>
        <end position="1001"/>
    </location>
</feature>
<dbReference type="GO" id="GO:0032259">
    <property type="term" value="P:methylation"/>
    <property type="evidence" value="ECO:0007669"/>
    <property type="project" value="UniProtKB-KW"/>
</dbReference>
<dbReference type="InterPro" id="IPR029063">
    <property type="entry name" value="SAM-dependent_MTases_sf"/>
</dbReference>
<accession>A0A2P8EAA3</accession>
<dbReference type="RefSeq" id="WP_106566335.1">
    <property type="nucleotide sequence ID" value="NZ_PYGF01000002.1"/>
</dbReference>
<dbReference type="Proteomes" id="UP000240708">
    <property type="component" value="Unassembled WGS sequence"/>
</dbReference>
<keyword evidence="11" id="KW-0540">Nuclease</keyword>
<dbReference type="InterPro" id="IPR023135">
    <property type="entry name" value="N6_DNA_MeTrfase_TaqI_C"/>
</dbReference>
<proteinExistence type="predicted"/>
<keyword evidence="6" id="KW-0238">DNA-binding</keyword>
<dbReference type="Gene3D" id="3.90.220.10">
    <property type="entry name" value="Adenine-n6-DNA-methyltransferase Taqi, Chain A, domain 2"/>
    <property type="match status" value="1"/>
</dbReference>
<sequence length="1017" mass="117434">MALFQNSVLKKYLGAEDQLLVKEAFSAYQKYFHHPQVRENIRAAKEEQFQEGFLRELFVNILGYTINPEPDYNLTTELKNIKDSKKTDGAILKDGTALAVIELKGTDTKDLDKIRDQAFSYKNNQPNCIYVITSNFEKLRFYIDNAVDFVEFNILGMQLEEFRLFWLLLHKENLMAGLPKKIKEQSLVAEEQVTKKLYADYSSFKQELWQDMVRLNPGIDELDLYKKSQKLLDRFLFIFFAEDKGLLPPNSIMEIVNQWLELKDLDAYIPLYDRFKLYFGYLNTGRIKPGKAEIHAYNGGLFAADPILDTLLISDQLIEKHVRKLTEYDFESEVDTNILGHIFEHSLNDIENVRAKLAGEEVDKSKTKRKRDGVFYTPKYITKYIVDNTLGRLCTEKRTELGIIDEEFAEGKRGKQKKTILKLKEKLDAYRIWLLQLTICDPACGSGAFLNQVLEFLMAEHRYVDELEAQLFDTPLILPNVENHILENNIFGVDINEESVEIARLSLWLRTAKKGRKLSSLNSNIKVGNSLIDDPSVAGDLAFDWQAQFPQVFAKGGFDVVVGNPPYVQSHSLDEKSKNFIYSAYKTAEYQINTYAVFMERILKILSDTSLYSVIIPNYWLSTQNDSKLRIQIFLENECIEVLNVFSVFEDATVDTVILTGKKTLDIKFPKSTKVVAIKKDYKLISERLSAISDKLWETNQVFLFESINDEIKISFEKKLELDGNFLVEDYFEGYQGMKTYEQGKGTPPQTREMMNERVYHSLSKIDDTYLPLIGAGNVQRYLIKPFHEYIKYGPNLAAPRKEEIFIKPRLLVNRILSKEKIDITYEEHPLVNNTDVFNFLPKHGKEEFVKPILAILASKICSTYFRKSNVNLSRAAFPKLNVNNLMSFPIPALNEEKRKFLTASVDSILKMNQSLFELVESLVDLMKAKFSIDKPSTKLQNWPYLDFKGFLGELKKAKVKLSLAEEAEWMVYFNEQKAKAQALQADMNRIDKEIDALVYELYGLTEEEIRIVEGGL</sequence>
<dbReference type="PRINTS" id="PR00507">
    <property type="entry name" value="N12N6MTFRASE"/>
</dbReference>
<evidence type="ECO:0000256" key="4">
    <source>
        <dbReference type="ARBA" id="ARBA00022691"/>
    </source>
</evidence>
<feature type="domain" description="TaqI-like C-terminal specificity" evidence="10">
    <location>
        <begin position="777"/>
        <end position="891"/>
    </location>
</feature>
<evidence type="ECO:0000256" key="8">
    <source>
        <dbReference type="SAM" id="Coils"/>
    </source>
</evidence>
<feature type="domain" description="Type II methyltransferase M.TaqI-like" evidence="9">
    <location>
        <begin position="488"/>
        <end position="646"/>
    </location>
</feature>
<evidence type="ECO:0000256" key="5">
    <source>
        <dbReference type="ARBA" id="ARBA00022747"/>
    </source>
</evidence>
<keyword evidence="11" id="KW-0378">Hydrolase</keyword>
<keyword evidence="4" id="KW-0949">S-adenosyl-L-methionine</keyword>
<keyword evidence="3" id="KW-0808">Transferase</keyword>
<organism evidence="11 12">
    <name type="scientific">Cecembia rubra</name>
    <dbReference type="NCBI Taxonomy" id="1485585"/>
    <lineage>
        <taxon>Bacteria</taxon>
        <taxon>Pseudomonadati</taxon>
        <taxon>Bacteroidota</taxon>
        <taxon>Cytophagia</taxon>
        <taxon>Cytophagales</taxon>
        <taxon>Cyclobacteriaceae</taxon>
        <taxon>Cecembia</taxon>
    </lineage>
</organism>
<dbReference type="InterPro" id="IPR011639">
    <property type="entry name" value="MethylTrfase_TaqI-like_dom"/>
</dbReference>
<protein>
    <recommendedName>
        <fullName evidence="1">site-specific DNA-methyltransferase (adenine-specific)</fullName>
        <ecNumber evidence="1">2.1.1.72</ecNumber>
    </recommendedName>
</protein>
<dbReference type="PANTHER" id="PTHR33841:SF1">
    <property type="entry name" value="DNA METHYLTRANSFERASE A"/>
    <property type="match status" value="1"/>
</dbReference>
<keyword evidence="2" id="KW-0489">Methyltransferase</keyword>
<dbReference type="Gene3D" id="3.40.50.150">
    <property type="entry name" value="Vaccinia Virus protein VP39"/>
    <property type="match status" value="1"/>
</dbReference>
<dbReference type="EC" id="2.1.1.72" evidence="1"/>
<dbReference type="GO" id="GO:0009007">
    <property type="term" value="F:site-specific DNA-methyltransferase (adenine-specific) activity"/>
    <property type="evidence" value="ECO:0007669"/>
    <property type="project" value="UniProtKB-EC"/>
</dbReference>
<comment type="catalytic activity">
    <reaction evidence="7">
        <text>a 2'-deoxyadenosine in DNA + S-adenosyl-L-methionine = an N(6)-methyl-2'-deoxyadenosine in DNA + S-adenosyl-L-homocysteine + H(+)</text>
        <dbReference type="Rhea" id="RHEA:15197"/>
        <dbReference type="Rhea" id="RHEA-COMP:12418"/>
        <dbReference type="Rhea" id="RHEA-COMP:12419"/>
        <dbReference type="ChEBI" id="CHEBI:15378"/>
        <dbReference type="ChEBI" id="CHEBI:57856"/>
        <dbReference type="ChEBI" id="CHEBI:59789"/>
        <dbReference type="ChEBI" id="CHEBI:90615"/>
        <dbReference type="ChEBI" id="CHEBI:90616"/>
        <dbReference type="EC" id="2.1.1.72"/>
    </reaction>
</comment>
<gene>
    <name evidence="11" type="ORF">CLV48_102218</name>
</gene>
<keyword evidence="12" id="KW-1185">Reference proteome</keyword>
<evidence type="ECO:0000313" key="12">
    <source>
        <dbReference type="Proteomes" id="UP000240708"/>
    </source>
</evidence>
<dbReference type="PROSITE" id="PS00092">
    <property type="entry name" value="N6_MTASE"/>
    <property type="match status" value="1"/>
</dbReference>
<keyword evidence="11" id="KW-0255">Endonuclease</keyword>
<dbReference type="AlphaFoldDB" id="A0A2P8EAA3"/>
<dbReference type="GO" id="GO:0009307">
    <property type="term" value="P:DNA restriction-modification system"/>
    <property type="evidence" value="ECO:0007669"/>
    <property type="project" value="UniProtKB-KW"/>
</dbReference>
<evidence type="ECO:0000313" key="11">
    <source>
        <dbReference type="EMBL" id="PSL06402.1"/>
    </source>
</evidence>
<dbReference type="Pfam" id="PF12950">
    <property type="entry name" value="TaqI_C"/>
    <property type="match status" value="1"/>
</dbReference>
<dbReference type="InterPro" id="IPR002052">
    <property type="entry name" value="DNA_methylase_N6_adenine_CS"/>
</dbReference>
<keyword evidence="5" id="KW-0680">Restriction system</keyword>
<dbReference type="Pfam" id="PF07669">
    <property type="entry name" value="Eco57I"/>
    <property type="match status" value="1"/>
</dbReference>
<evidence type="ECO:0000256" key="6">
    <source>
        <dbReference type="ARBA" id="ARBA00023125"/>
    </source>
</evidence>
<comment type="caution">
    <text evidence="11">The sequence shown here is derived from an EMBL/GenBank/DDBJ whole genome shotgun (WGS) entry which is preliminary data.</text>
</comment>